<dbReference type="VEuPathDB" id="FungiDB:JI435_082160"/>
<name>A0A7U2HWC4_PHANO</name>
<evidence type="ECO:0000313" key="1">
    <source>
        <dbReference type="EMBL" id="QRC92729.1"/>
    </source>
</evidence>
<gene>
    <name evidence="1" type="ORF">JI435_082160</name>
</gene>
<organism evidence="1 2">
    <name type="scientific">Phaeosphaeria nodorum (strain SN15 / ATCC MYA-4574 / FGSC 10173)</name>
    <name type="common">Glume blotch fungus</name>
    <name type="synonym">Parastagonospora nodorum</name>
    <dbReference type="NCBI Taxonomy" id="321614"/>
    <lineage>
        <taxon>Eukaryota</taxon>
        <taxon>Fungi</taxon>
        <taxon>Dikarya</taxon>
        <taxon>Ascomycota</taxon>
        <taxon>Pezizomycotina</taxon>
        <taxon>Dothideomycetes</taxon>
        <taxon>Pleosporomycetidae</taxon>
        <taxon>Pleosporales</taxon>
        <taxon>Pleosporineae</taxon>
        <taxon>Phaeosphaeriaceae</taxon>
        <taxon>Parastagonospora</taxon>
    </lineage>
</organism>
<reference evidence="2" key="1">
    <citation type="journal article" date="2021" name="BMC Genomics">
        <title>Chromosome-level genome assembly and manually-curated proteome of model necrotroph Parastagonospora nodorum Sn15 reveals a genome-wide trove of candidate effector homologs, and redundancy of virulence-related functions within an accessory chromosome.</title>
        <authorList>
            <person name="Bertazzoni S."/>
            <person name="Jones D.A.B."/>
            <person name="Phan H.T."/>
            <person name="Tan K.-C."/>
            <person name="Hane J.K."/>
        </authorList>
    </citation>
    <scope>NUCLEOTIDE SEQUENCE [LARGE SCALE GENOMIC DNA]</scope>
    <source>
        <strain evidence="2">SN15 / ATCC MYA-4574 / FGSC 10173)</strain>
    </source>
</reference>
<dbReference type="KEGG" id="pno:SNOG_08216"/>
<protein>
    <submittedName>
        <fullName evidence="1">Uncharacterized protein</fullName>
    </submittedName>
</protein>
<evidence type="ECO:0000313" key="2">
    <source>
        <dbReference type="Proteomes" id="UP000663193"/>
    </source>
</evidence>
<accession>A0A7U2HWC4</accession>
<proteinExistence type="predicted"/>
<sequence length="221" mass="25051">MRELKHEEIANFPKDATVGDIVVTLLAKLEHCPTATADFFDPKVTSIRIVGNLYNGSGEKHEDFLIWRKGNHVHCGFFAFAKDKGNDEITAEWNWFTRSSLEPVSREGEWKMISAFRTTTSDTPLGSMWTENTTMLGPGNTEGNPIDSNEILYVSSQFAENLLGGEAWEPKNHREYLVHVLRNPGTPGQPPGDKYHWEHSSVKPPSLYTYHENDFPKSENK</sequence>
<dbReference type="AlphaFoldDB" id="A0A7U2HWC4"/>
<dbReference type="EMBL" id="CP069024">
    <property type="protein sequence ID" value="QRC92729.1"/>
    <property type="molecule type" value="Genomic_DNA"/>
</dbReference>
<keyword evidence="2" id="KW-1185">Reference proteome</keyword>
<dbReference type="Proteomes" id="UP000663193">
    <property type="component" value="Chromosome 2"/>
</dbReference>
<dbReference type="RefSeq" id="XP_001798538.1">
    <property type="nucleotide sequence ID" value="XM_001798486.1"/>
</dbReference>